<evidence type="ECO:0000259" key="8">
    <source>
        <dbReference type="PROSITE" id="PS50016"/>
    </source>
</evidence>
<reference evidence="10" key="1">
    <citation type="submission" date="2018-01" db="EMBL/GenBank/DDBJ databases">
        <authorList>
            <person name="Mao J.F."/>
        </authorList>
    </citation>
    <scope>NUCLEOTIDE SEQUENCE</scope>
    <source>
        <strain evidence="10">Huo1</strain>
        <tissue evidence="10">Leaf</tissue>
    </source>
</reference>
<dbReference type="Pfam" id="PF00628">
    <property type="entry name" value="PHD"/>
    <property type="match status" value="1"/>
</dbReference>
<dbReference type="EMBL" id="PNBA02000003">
    <property type="protein sequence ID" value="KAG6431081.1"/>
    <property type="molecule type" value="Genomic_DNA"/>
</dbReference>
<dbReference type="CDD" id="cd04301">
    <property type="entry name" value="NAT_SF"/>
    <property type="match status" value="1"/>
</dbReference>
<dbReference type="Pfam" id="PF23209">
    <property type="entry name" value="IDM1_C"/>
    <property type="match status" value="1"/>
</dbReference>
<evidence type="ECO:0000313" key="11">
    <source>
        <dbReference type="Proteomes" id="UP000298416"/>
    </source>
</evidence>
<feature type="compositionally biased region" description="Basic and acidic residues" evidence="7">
    <location>
        <begin position="469"/>
        <end position="480"/>
    </location>
</feature>
<dbReference type="Proteomes" id="UP000298416">
    <property type="component" value="Unassembled WGS sequence"/>
</dbReference>
<gene>
    <name evidence="10" type="ORF">SASPL_109156</name>
</gene>
<evidence type="ECO:0000256" key="6">
    <source>
        <dbReference type="PROSITE-ProRule" id="PRU00146"/>
    </source>
</evidence>
<dbReference type="GO" id="GO:0005634">
    <property type="term" value="C:nucleus"/>
    <property type="evidence" value="ECO:0007669"/>
    <property type="project" value="UniProtKB-SubCell"/>
</dbReference>
<reference evidence="10" key="2">
    <citation type="submission" date="2020-08" db="EMBL/GenBank/DDBJ databases">
        <title>Plant Genome Project.</title>
        <authorList>
            <person name="Zhang R.-G."/>
        </authorList>
    </citation>
    <scope>NUCLEOTIDE SEQUENCE</scope>
    <source>
        <strain evidence="10">Huo1</strain>
        <tissue evidence="10">Leaf</tissue>
    </source>
</reference>
<keyword evidence="3 6" id="KW-0863">Zinc-finger</keyword>
<dbReference type="GO" id="GO:0006357">
    <property type="term" value="P:regulation of transcription by RNA polymerase II"/>
    <property type="evidence" value="ECO:0007669"/>
    <property type="project" value="TreeGrafter"/>
</dbReference>
<evidence type="ECO:0000256" key="1">
    <source>
        <dbReference type="ARBA" id="ARBA00004123"/>
    </source>
</evidence>
<dbReference type="PROSITE" id="PS51186">
    <property type="entry name" value="GNAT"/>
    <property type="match status" value="1"/>
</dbReference>
<dbReference type="Gene3D" id="3.30.40.10">
    <property type="entry name" value="Zinc/RING finger domain, C3HC4 (zinc finger)"/>
    <property type="match status" value="1"/>
</dbReference>
<dbReference type="InterPro" id="IPR042163">
    <property type="entry name" value="PHF12"/>
</dbReference>
<dbReference type="CDD" id="cd15539">
    <property type="entry name" value="PHD1_AIRE"/>
    <property type="match status" value="1"/>
</dbReference>
<organism evidence="10">
    <name type="scientific">Salvia splendens</name>
    <name type="common">Scarlet sage</name>
    <dbReference type="NCBI Taxonomy" id="180675"/>
    <lineage>
        <taxon>Eukaryota</taxon>
        <taxon>Viridiplantae</taxon>
        <taxon>Streptophyta</taxon>
        <taxon>Embryophyta</taxon>
        <taxon>Tracheophyta</taxon>
        <taxon>Spermatophyta</taxon>
        <taxon>Magnoliopsida</taxon>
        <taxon>eudicotyledons</taxon>
        <taxon>Gunneridae</taxon>
        <taxon>Pentapetalae</taxon>
        <taxon>asterids</taxon>
        <taxon>lamiids</taxon>
        <taxon>Lamiales</taxon>
        <taxon>Lamiaceae</taxon>
        <taxon>Nepetoideae</taxon>
        <taxon>Mentheae</taxon>
        <taxon>Salviinae</taxon>
        <taxon>Salvia</taxon>
        <taxon>Salvia subgen. Calosphace</taxon>
        <taxon>core Calosphace</taxon>
    </lineage>
</organism>
<dbReference type="SUPFAM" id="SSF55729">
    <property type="entry name" value="Acyl-CoA N-acyltransferases (Nat)"/>
    <property type="match status" value="1"/>
</dbReference>
<dbReference type="Pfam" id="PF16135">
    <property type="entry name" value="TDBD"/>
    <property type="match status" value="1"/>
</dbReference>
<dbReference type="Gene3D" id="3.40.630.30">
    <property type="match status" value="1"/>
</dbReference>
<dbReference type="InterPro" id="IPR056511">
    <property type="entry name" value="IDM1_C"/>
</dbReference>
<dbReference type="InterPro" id="IPR001965">
    <property type="entry name" value="Znf_PHD"/>
</dbReference>
<proteinExistence type="predicted"/>
<comment type="subcellular location">
    <subcellularLocation>
        <location evidence="1">Nucleus</location>
    </subcellularLocation>
</comment>
<evidence type="ECO:0008006" key="12">
    <source>
        <dbReference type="Google" id="ProtNLM"/>
    </source>
</evidence>
<feature type="compositionally biased region" description="Low complexity" evidence="7">
    <location>
        <begin position="1300"/>
        <end position="1310"/>
    </location>
</feature>
<comment type="caution">
    <text evidence="10">The sequence shown here is derived from an EMBL/GenBank/DDBJ whole genome shotgun (WGS) entry which is preliminary data.</text>
</comment>
<dbReference type="PROSITE" id="PS01359">
    <property type="entry name" value="ZF_PHD_1"/>
    <property type="match status" value="1"/>
</dbReference>
<dbReference type="PROSITE" id="PS50016">
    <property type="entry name" value="ZF_PHD_2"/>
    <property type="match status" value="1"/>
</dbReference>
<dbReference type="InterPro" id="IPR019786">
    <property type="entry name" value="Zinc_finger_PHD-type_CS"/>
</dbReference>
<dbReference type="SUPFAM" id="SSF57903">
    <property type="entry name" value="FYVE/PHD zinc finger"/>
    <property type="match status" value="1"/>
</dbReference>
<feature type="compositionally biased region" description="Basic residues" evidence="7">
    <location>
        <begin position="508"/>
        <end position="517"/>
    </location>
</feature>
<keyword evidence="11" id="KW-1185">Reference proteome</keyword>
<keyword evidence="5" id="KW-0539">Nucleus</keyword>
<dbReference type="PANTHER" id="PTHR46309:SF1">
    <property type="entry name" value="PHD FINGER PROTEIN 12"/>
    <property type="match status" value="1"/>
</dbReference>
<name>A0A8X9A855_SALSN</name>
<evidence type="ECO:0000256" key="2">
    <source>
        <dbReference type="ARBA" id="ARBA00022723"/>
    </source>
</evidence>
<dbReference type="InterPro" id="IPR011011">
    <property type="entry name" value="Znf_FYVE_PHD"/>
</dbReference>
<dbReference type="InterPro" id="IPR054292">
    <property type="entry name" value="DUF7028"/>
</dbReference>
<dbReference type="GO" id="GO:0003714">
    <property type="term" value="F:transcription corepressor activity"/>
    <property type="evidence" value="ECO:0007669"/>
    <property type="project" value="InterPro"/>
</dbReference>
<dbReference type="GO" id="GO:0016747">
    <property type="term" value="F:acyltransferase activity, transferring groups other than amino-acyl groups"/>
    <property type="evidence" value="ECO:0007669"/>
    <property type="project" value="InterPro"/>
</dbReference>
<dbReference type="InterPro" id="IPR032308">
    <property type="entry name" value="TDBD"/>
</dbReference>
<dbReference type="SMART" id="SM00249">
    <property type="entry name" value="PHD"/>
    <property type="match status" value="1"/>
</dbReference>
<feature type="region of interest" description="Disordered" evidence="7">
    <location>
        <begin position="1300"/>
        <end position="1327"/>
    </location>
</feature>
<evidence type="ECO:0000256" key="5">
    <source>
        <dbReference type="ARBA" id="ARBA00023242"/>
    </source>
</evidence>
<dbReference type="InterPro" id="IPR000182">
    <property type="entry name" value="GNAT_dom"/>
</dbReference>
<dbReference type="InterPro" id="IPR013083">
    <property type="entry name" value="Znf_RING/FYVE/PHD"/>
</dbReference>
<dbReference type="GO" id="GO:0008270">
    <property type="term" value="F:zinc ion binding"/>
    <property type="evidence" value="ECO:0007669"/>
    <property type="project" value="UniProtKB-KW"/>
</dbReference>
<feature type="domain" description="PHD-type" evidence="8">
    <location>
        <begin position="706"/>
        <end position="751"/>
    </location>
</feature>
<feature type="domain" description="N-acetyltransferase" evidence="9">
    <location>
        <begin position="847"/>
        <end position="988"/>
    </location>
</feature>
<dbReference type="PANTHER" id="PTHR46309">
    <property type="entry name" value="PHD FINGER PROTEIN 12"/>
    <property type="match status" value="1"/>
</dbReference>
<evidence type="ECO:0000259" key="9">
    <source>
        <dbReference type="PROSITE" id="PS51186"/>
    </source>
</evidence>
<evidence type="ECO:0000256" key="7">
    <source>
        <dbReference type="SAM" id="MobiDB-lite"/>
    </source>
</evidence>
<evidence type="ECO:0000313" key="10">
    <source>
        <dbReference type="EMBL" id="KAG6431081.1"/>
    </source>
</evidence>
<evidence type="ECO:0000256" key="3">
    <source>
        <dbReference type="ARBA" id="ARBA00022771"/>
    </source>
</evidence>
<dbReference type="InterPro" id="IPR019787">
    <property type="entry name" value="Znf_PHD-finger"/>
</dbReference>
<protein>
    <recommendedName>
        <fullName evidence="12">PHD-type domain-containing protein</fullName>
    </recommendedName>
</protein>
<keyword evidence="2" id="KW-0479">Metal-binding</keyword>
<evidence type="ECO:0000256" key="4">
    <source>
        <dbReference type="ARBA" id="ARBA00022833"/>
    </source>
</evidence>
<keyword evidence="4" id="KW-0862">Zinc</keyword>
<dbReference type="InterPro" id="IPR016181">
    <property type="entry name" value="Acyl_CoA_acyltransferase"/>
</dbReference>
<sequence length="1327" mass="147267">MNMGDSMRSGGGVLKKKSSSGCLIIRKKIENGNSGGRWEGLSCHSNERKRQRFGAGGFGASDEDESLGFMRQVNRKSLHNGSMGYRRSEFENRECERSNVGIDLGRERRSELGSNEFDEFDERRMRDEYLEDRHKMVGCKGGENSKDFFIGSSRGNLVADRQHSVLFDGSSSGRSKGGEYAGWRNKGFDLEEAEEEMPGSLSRLKYPDGADEPIRLQGKNGVLKVMVNKKKKMELHSGQRKYDSRAFEERIRPRSEDVPRNDQLFRIPTYPVSKPPENQGLWMEKEKMNIKLERVKPKPSKGIKIKESEIIGTSKETTVREMETDVADTALNLAPPGLQVSSLKKAVKKEEERAAIDNFTPIKGKEGKMKRGGCTEKQLLREKIREMLIDAGWTIDYRPRRNRDYLDAVYINPSGTAYWSIIKAYDALKKQLEEDKSKNQLVIDSPSFAPLSEDLINKLTRQTKKKIEEAMKRNRKEDGLSKSAKRSPGRDDGESSDSDQNEETLSSSRKHNQKSQRHTFPDTDQASNGELMLACELSNDSPKSKSRKIKVDINTSASNCNVLQGRTSKVIGRCTFLVRPSVKGENSESDGYVPYRGKRTVLAWLIDSGTAQLSEKVQYMNRRRNRVMLEGWVTRDGIHCGCCSKILTVSKFELHAGSKLRQPFQNIYLESGPSLLQCQVDAWNKQGGSACRDFHTVGVDGDDPDDDACGICGDGGALICCDSCPSTFHQTCLEIQMLPSGDWHCTNCICKFCGDIDADELTRCSFCVEKYHKSCSKGVLASSMSLNGASFCGLQCQEFYDHLQKILGLKHELEGGFSWSLIQRTDVSNASHRGFPQRVESNSKIAVALSVMNECFLPIIDRRSGINMICNVVYNIGSNFNRLNFCGFYTIILERGDEIVSAASLRIHGTRLAEMPFIGTREIYRRQGMCRRLLSAIETELRYLKVEQLVIPAISEHMNTWTSVFGFHQLEDGLKKEIKSMNMLVFPGTDMLHKPLSKHFDDMKVSESIKNQSQLPVMVEKSDIDSPMEYEKQTSNDCGVAHDTKTNNQFSDLDSGFPAAAAPTSTSDSIYEPLTCNGAIVIKPEVEDNQKELSASSTACECKNIDVQNGLQGPPQEDNSPLEAVLRKTEAPCLKSICDSATETDLVETVTSRKDTADSTSVNIGSSLKVPEETDTEALVNHVSVLEASSPSATNGDMEVFTDSAATSDFKISTMKSSILIDKDECDAEALCISTSPQVSAKDVSEEVDLNYNPTPMSTLLDSGRNTCKADIQVQNDLVVSCPDPEMALVVDGEAASLSSSESLVEAAAAPTERNAESNAADGENNR</sequence>
<dbReference type="OrthoDB" id="429143at2759"/>
<dbReference type="Pfam" id="PF22970">
    <property type="entry name" value="DUF7028"/>
    <property type="match status" value="1"/>
</dbReference>
<accession>A0A8X9A855</accession>
<feature type="region of interest" description="Disordered" evidence="7">
    <location>
        <begin position="469"/>
        <end position="527"/>
    </location>
</feature>